<evidence type="ECO:0000256" key="6">
    <source>
        <dbReference type="ARBA" id="ARBA00023136"/>
    </source>
</evidence>
<dbReference type="KEGG" id="ote:Oter_2562"/>
<dbReference type="PANTHER" id="PTHR30026:SF23">
    <property type="entry name" value="TO APRF-PUTATIVE OUTER MEMBRANE EFFLUX PROTEIN OR SECRETED ALKALINE PHOSPHATASE-RELATED"/>
    <property type="match status" value="1"/>
</dbReference>
<dbReference type="GO" id="GO:1990281">
    <property type="term" value="C:efflux pump complex"/>
    <property type="evidence" value="ECO:0007669"/>
    <property type="project" value="TreeGrafter"/>
</dbReference>
<sequence>MSRFTARVFALILAAFTGFVCAEEPAAPPPLATAPTLTVEECIVRALEKNFSIKVQSFSSDVARESLAVAQAAFEPTFTASLDRRFTQDALVLGGARNDYSSARLGVSQLVPTGARLNVSTNLDRNAGSFTSGTGRYTSGPFNPIYGNDVVLTVTQPLLRGAGLAVNRAAIERTKLGVEIAHLDLQGQVLQVIRDTEAAYFNLVFAREQLAVKQHSLRLAERLYEENKTRKLTGVATDLDVLTAEVGIANARNGVVVAEQGVHNREDELLALIGQFEFDSSLGTVGLTPYHEPTPSFDLSYKLARDNQPDFLATQTVIRQLEIDARNARNSRLPTLDLDGAVGYSGVDRSYRGAVDRTSNGEAENWQLGLSVSVPWGLHADRARYRAALASLRQQETRLRQLDQNLLVQVRTAVRAVETNQQSVEINAKATELATRQYELELARFKAGLSTSRQVLQIQDDLETTRVNELLARVNLRIAIANLHQLEASSLQRYHVAVGQ</sequence>
<dbReference type="InterPro" id="IPR051906">
    <property type="entry name" value="TolC-like"/>
</dbReference>
<feature type="signal peptide" evidence="8">
    <location>
        <begin position="1"/>
        <end position="22"/>
    </location>
</feature>
<keyword evidence="4" id="KW-1134">Transmembrane beta strand</keyword>
<evidence type="ECO:0000313" key="9">
    <source>
        <dbReference type="EMBL" id="ACB75844.1"/>
    </source>
</evidence>
<keyword evidence="5" id="KW-0812">Transmembrane</keyword>
<dbReference type="eggNOG" id="COG1538">
    <property type="taxonomic scope" value="Bacteria"/>
</dbReference>
<dbReference type="Pfam" id="PF02321">
    <property type="entry name" value="OEP"/>
    <property type="match status" value="2"/>
</dbReference>
<evidence type="ECO:0000256" key="1">
    <source>
        <dbReference type="ARBA" id="ARBA00004442"/>
    </source>
</evidence>
<organism evidence="9 10">
    <name type="scientific">Opitutus terrae (strain DSM 11246 / JCM 15787 / PB90-1)</name>
    <dbReference type="NCBI Taxonomy" id="452637"/>
    <lineage>
        <taxon>Bacteria</taxon>
        <taxon>Pseudomonadati</taxon>
        <taxon>Verrucomicrobiota</taxon>
        <taxon>Opitutia</taxon>
        <taxon>Opitutales</taxon>
        <taxon>Opitutaceae</taxon>
        <taxon>Opitutus</taxon>
    </lineage>
</organism>
<dbReference type="RefSeq" id="WP_012375379.1">
    <property type="nucleotide sequence ID" value="NC_010571.1"/>
</dbReference>
<comment type="subcellular location">
    <subcellularLocation>
        <location evidence="1">Cell outer membrane</location>
    </subcellularLocation>
</comment>
<dbReference type="EMBL" id="CP001032">
    <property type="protein sequence ID" value="ACB75844.1"/>
    <property type="molecule type" value="Genomic_DNA"/>
</dbReference>
<dbReference type="OrthoDB" id="188180at2"/>
<dbReference type="HOGENOM" id="CLU_022604_1_0_0"/>
<evidence type="ECO:0000256" key="4">
    <source>
        <dbReference type="ARBA" id="ARBA00022452"/>
    </source>
</evidence>
<keyword evidence="10" id="KW-1185">Reference proteome</keyword>
<dbReference type="SUPFAM" id="SSF56954">
    <property type="entry name" value="Outer membrane efflux proteins (OEP)"/>
    <property type="match status" value="1"/>
</dbReference>
<dbReference type="PANTHER" id="PTHR30026">
    <property type="entry name" value="OUTER MEMBRANE PROTEIN TOLC"/>
    <property type="match status" value="1"/>
</dbReference>
<keyword evidence="3" id="KW-0813">Transport</keyword>
<keyword evidence="6" id="KW-0472">Membrane</keyword>
<dbReference type="GO" id="GO:0015562">
    <property type="term" value="F:efflux transmembrane transporter activity"/>
    <property type="evidence" value="ECO:0007669"/>
    <property type="project" value="InterPro"/>
</dbReference>
<dbReference type="AlphaFoldDB" id="B1ZTW2"/>
<gene>
    <name evidence="9" type="ordered locus">Oter_2562</name>
</gene>
<dbReference type="Gene3D" id="1.20.1600.10">
    <property type="entry name" value="Outer membrane efflux proteins (OEP)"/>
    <property type="match status" value="1"/>
</dbReference>
<evidence type="ECO:0000256" key="3">
    <source>
        <dbReference type="ARBA" id="ARBA00022448"/>
    </source>
</evidence>
<evidence type="ECO:0000256" key="7">
    <source>
        <dbReference type="ARBA" id="ARBA00023237"/>
    </source>
</evidence>
<comment type="similarity">
    <text evidence="2">Belongs to the outer membrane factor (OMF) (TC 1.B.17) family.</text>
</comment>
<evidence type="ECO:0000313" key="10">
    <source>
        <dbReference type="Proteomes" id="UP000007013"/>
    </source>
</evidence>
<evidence type="ECO:0000256" key="8">
    <source>
        <dbReference type="SAM" id="SignalP"/>
    </source>
</evidence>
<keyword evidence="7" id="KW-0998">Cell outer membrane</keyword>
<dbReference type="STRING" id="452637.Oter_2562"/>
<proteinExistence type="inferred from homology"/>
<accession>B1ZTW2</accession>
<dbReference type="InterPro" id="IPR003423">
    <property type="entry name" value="OMP_efflux"/>
</dbReference>
<keyword evidence="8" id="KW-0732">Signal</keyword>
<protein>
    <submittedName>
        <fullName evidence="9">Outer membrane efflux protein</fullName>
    </submittedName>
</protein>
<evidence type="ECO:0000256" key="5">
    <source>
        <dbReference type="ARBA" id="ARBA00022692"/>
    </source>
</evidence>
<dbReference type="GO" id="GO:0015288">
    <property type="term" value="F:porin activity"/>
    <property type="evidence" value="ECO:0007669"/>
    <property type="project" value="TreeGrafter"/>
</dbReference>
<feature type="chain" id="PRO_5002774468" evidence="8">
    <location>
        <begin position="23"/>
        <end position="500"/>
    </location>
</feature>
<name>B1ZTW2_OPITP</name>
<dbReference type="GO" id="GO:0009279">
    <property type="term" value="C:cell outer membrane"/>
    <property type="evidence" value="ECO:0007669"/>
    <property type="project" value="UniProtKB-SubCell"/>
</dbReference>
<dbReference type="Proteomes" id="UP000007013">
    <property type="component" value="Chromosome"/>
</dbReference>
<reference evidence="9 10" key="1">
    <citation type="journal article" date="2011" name="J. Bacteriol.">
        <title>Genome sequence of the verrucomicrobium Opitutus terrae PB90-1, an abundant inhabitant of rice paddy soil ecosystems.</title>
        <authorList>
            <person name="van Passel M.W."/>
            <person name="Kant R."/>
            <person name="Palva A."/>
            <person name="Copeland A."/>
            <person name="Lucas S."/>
            <person name="Lapidus A."/>
            <person name="Glavina del Rio T."/>
            <person name="Pitluck S."/>
            <person name="Goltsman E."/>
            <person name="Clum A."/>
            <person name="Sun H."/>
            <person name="Schmutz J."/>
            <person name="Larimer F.W."/>
            <person name="Land M.L."/>
            <person name="Hauser L."/>
            <person name="Kyrpides N."/>
            <person name="Mikhailova N."/>
            <person name="Richardson P.P."/>
            <person name="Janssen P.H."/>
            <person name="de Vos W.M."/>
            <person name="Smidt H."/>
        </authorList>
    </citation>
    <scope>NUCLEOTIDE SEQUENCE [LARGE SCALE GENOMIC DNA]</scope>
    <source>
        <strain evidence="10">DSM 11246 / JCM 15787 / PB90-1</strain>
    </source>
</reference>
<evidence type="ECO:0000256" key="2">
    <source>
        <dbReference type="ARBA" id="ARBA00007613"/>
    </source>
</evidence>